<feature type="domain" description="Glycosyl transferase family 1" evidence="1">
    <location>
        <begin position="184"/>
        <end position="336"/>
    </location>
</feature>
<dbReference type="InterPro" id="IPR050194">
    <property type="entry name" value="Glycosyltransferase_grp1"/>
</dbReference>
<dbReference type="InterPro" id="IPR028098">
    <property type="entry name" value="Glyco_trans_4-like_N"/>
</dbReference>
<name>A0A6B8KKK8_9HYPH</name>
<reference evidence="3 4" key="1">
    <citation type="submission" date="2019-11" db="EMBL/GenBank/DDBJ databases">
        <title>The genome sequence of Methylocystis heyeri.</title>
        <authorList>
            <person name="Oshkin I.Y."/>
            <person name="Miroshnikov K."/>
            <person name="Dedysh S.N."/>
        </authorList>
    </citation>
    <scope>NUCLEOTIDE SEQUENCE [LARGE SCALE GENOMIC DNA]</scope>
    <source>
        <strain evidence="3 4">H2</strain>
    </source>
</reference>
<dbReference type="GO" id="GO:0016757">
    <property type="term" value="F:glycosyltransferase activity"/>
    <property type="evidence" value="ECO:0007669"/>
    <property type="project" value="InterPro"/>
</dbReference>
<dbReference type="Pfam" id="PF00534">
    <property type="entry name" value="Glycos_transf_1"/>
    <property type="match status" value="1"/>
</dbReference>
<keyword evidence="3" id="KW-0808">Transferase</keyword>
<dbReference type="EMBL" id="CP046052">
    <property type="protein sequence ID" value="QGM48167.1"/>
    <property type="molecule type" value="Genomic_DNA"/>
</dbReference>
<evidence type="ECO:0000259" key="1">
    <source>
        <dbReference type="Pfam" id="PF00534"/>
    </source>
</evidence>
<dbReference type="CDD" id="cd03801">
    <property type="entry name" value="GT4_PimA-like"/>
    <property type="match status" value="1"/>
</dbReference>
<feature type="domain" description="Glycosyltransferase subfamily 4-like N-terminal" evidence="2">
    <location>
        <begin position="17"/>
        <end position="180"/>
    </location>
</feature>
<dbReference type="InterPro" id="IPR001296">
    <property type="entry name" value="Glyco_trans_1"/>
</dbReference>
<dbReference type="SUPFAM" id="SSF53756">
    <property type="entry name" value="UDP-Glycosyltransferase/glycogen phosphorylase"/>
    <property type="match status" value="1"/>
</dbReference>
<dbReference type="AlphaFoldDB" id="A0A6B8KKK8"/>
<accession>A0A6B8KKK8</accession>
<dbReference type="Proteomes" id="UP000309061">
    <property type="component" value="Chromosome"/>
</dbReference>
<evidence type="ECO:0000313" key="4">
    <source>
        <dbReference type="Proteomes" id="UP000309061"/>
    </source>
</evidence>
<dbReference type="KEGG" id="mhey:H2LOC_018830"/>
<dbReference type="Gene3D" id="3.40.50.2000">
    <property type="entry name" value="Glycogen Phosphorylase B"/>
    <property type="match status" value="2"/>
</dbReference>
<organism evidence="3 4">
    <name type="scientific">Methylocystis heyeri</name>
    <dbReference type="NCBI Taxonomy" id="391905"/>
    <lineage>
        <taxon>Bacteria</taxon>
        <taxon>Pseudomonadati</taxon>
        <taxon>Pseudomonadota</taxon>
        <taxon>Alphaproteobacteria</taxon>
        <taxon>Hyphomicrobiales</taxon>
        <taxon>Methylocystaceae</taxon>
        <taxon>Methylocystis</taxon>
    </lineage>
</organism>
<protein>
    <submittedName>
        <fullName evidence="3">Glycosyltransferase</fullName>
    </submittedName>
</protein>
<dbReference type="OrthoDB" id="9806708at2"/>
<dbReference type="PANTHER" id="PTHR45947">
    <property type="entry name" value="SULFOQUINOVOSYL TRANSFERASE SQD2"/>
    <property type="match status" value="1"/>
</dbReference>
<dbReference type="PANTHER" id="PTHR45947:SF3">
    <property type="entry name" value="SULFOQUINOVOSYL TRANSFERASE SQD2"/>
    <property type="match status" value="1"/>
</dbReference>
<evidence type="ECO:0000313" key="3">
    <source>
        <dbReference type="EMBL" id="QGM48167.1"/>
    </source>
</evidence>
<sequence length="377" mass="39833">MGAGPLRIVHVLRAPVGGLFRHVRDLAGEQVARGHQVGLIVDSLTGGGRAVEQLAALAPGLALGVLRLPMHRPPHIADLGALLAVTRRLAALEPDVVHGHGSKGGLFARLAPSSGVRAYTPHGGSLNYNPGSMEHRVFMLAEQILARRTDVLLFESAFIAGRYETFVGKPRGLARIVRNGIAPEEFEPVALNDDAAELLYVGEFRFAKGLDTLIEALGLLKQTAQLTPRLILVGDGPEKHALGPRAEAAGVGAQLAIKPPMSAREAFAQGRILVVPSRFESLPYIVLEAVGAHKPIVATRVGGMAEIFGPYADRLIPSGQAETLCAALKDALEEHPVLQSARAAQLAAQASTRFSLQGMVDGIMAGYLAAMAARHRA</sequence>
<proteinExistence type="predicted"/>
<gene>
    <name evidence="3" type="ORF">H2LOC_018830</name>
</gene>
<dbReference type="Pfam" id="PF13579">
    <property type="entry name" value="Glyco_trans_4_4"/>
    <property type="match status" value="1"/>
</dbReference>
<keyword evidence="4" id="KW-1185">Reference proteome</keyword>
<evidence type="ECO:0000259" key="2">
    <source>
        <dbReference type="Pfam" id="PF13579"/>
    </source>
</evidence>